<evidence type="ECO:0000313" key="2">
    <source>
        <dbReference type="EMBL" id="KAF4979293.1"/>
    </source>
</evidence>
<dbReference type="AlphaFoldDB" id="A0A8H4UMB8"/>
<reference evidence="2" key="2">
    <citation type="submission" date="2020-05" db="EMBL/GenBank/DDBJ databases">
        <authorList>
            <person name="Kim H.-S."/>
            <person name="Proctor R.H."/>
            <person name="Brown D.W."/>
        </authorList>
    </citation>
    <scope>NUCLEOTIDE SEQUENCE</scope>
    <source>
        <strain evidence="2">NRRL 22465</strain>
    </source>
</reference>
<evidence type="ECO:0000313" key="3">
    <source>
        <dbReference type="Proteomes" id="UP000635477"/>
    </source>
</evidence>
<dbReference type="EMBL" id="JABEYC010000309">
    <property type="protein sequence ID" value="KAF4979293.1"/>
    <property type="molecule type" value="Genomic_DNA"/>
</dbReference>
<evidence type="ECO:0000256" key="1">
    <source>
        <dbReference type="SAM" id="MobiDB-lite"/>
    </source>
</evidence>
<dbReference type="OrthoDB" id="3600083at2759"/>
<comment type="caution">
    <text evidence="2">The sequence shown here is derived from an EMBL/GenBank/DDBJ whole genome shotgun (WGS) entry which is preliminary data.</text>
</comment>
<name>A0A8H4UMB8_9HYPO</name>
<feature type="compositionally biased region" description="Polar residues" evidence="1">
    <location>
        <begin position="217"/>
        <end position="226"/>
    </location>
</feature>
<accession>A0A8H4UMB8</accession>
<feature type="non-terminal residue" evidence="2">
    <location>
        <position position="1"/>
    </location>
</feature>
<gene>
    <name evidence="2" type="ORF">FZEAL_4460</name>
</gene>
<dbReference type="Proteomes" id="UP000635477">
    <property type="component" value="Unassembled WGS sequence"/>
</dbReference>
<protein>
    <submittedName>
        <fullName evidence="2">Uncharacterized protein</fullName>
    </submittedName>
</protein>
<feature type="compositionally biased region" description="Low complexity" evidence="1">
    <location>
        <begin position="16"/>
        <end position="41"/>
    </location>
</feature>
<proteinExistence type="predicted"/>
<reference evidence="2" key="1">
    <citation type="journal article" date="2020" name="BMC Genomics">
        <title>Correction to: Identification and distribution of gene clusters required for synthesis of sphingolipid metabolism inhibitors in diverse species of the filamentous fungus Fusarium.</title>
        <authorList>
            <person name="Kim H.S."/>
            <person name="Lohmar J.M."/>
            <person name="Busman M."/>
            <person name="Brown D.W."/>
            <person name="Naumann T.A."/>
            <person name="Divon H.H."/>
            <person name="Lysoe E."/>
            <person name="Uhlig S."/>
            <person name="Proctor R.H."/>
        </authorList>
    </citation>
    <scope>NUCLEOTIDE SEQUENCE</scope>
    <source>
        <strain evidence="2">NRRL 22465</strain>
    </source>
</reference>
<organism evidence="2 3">
    <name type="scientific">Fusarium zealandicum</name>
    <dbReference type="NCBI Taxonomy" id="1053134"/>
    <lineage>
        <taxon>Eukaryota</taxon>
        <taxon>Fungi</taxon>
        <taxon>Dikarya</taxon>
        <taxon>Ascomycota</taxon>
        <taxon>Pezizomycotina</taxon>
        <taxon>Sordariomycetes</taxon>
        <taxon>Hypocreomycetidae</taxon>
        <taxon>Hypocreales</taxon>
        <taxon>Nectriaceae</taxon>
        <taxon>Fusarium</taxon>
        <taxon>Fusarium staphyleae species complex</taxon>
    </lineage>
</organism>
<feature type="region of interest" description="Disordered" evidence="1">
    <location>
        <begin position="1"/>
        <end position="226"/>
    </location>
</feature>
<sequence>MSQVKNLRAMFENKGDTSPPDDASASTSASARGRSSGASTPVPGANGGVESPRPLSKVRTNFVAIEKDGRIGLRRDPSHESSVSRRRLSMDTDAESVSTVPDKPSAASEDMPRGNKSFFQEAIPESPRQPVEALETAPDEIGAVTDKPSVNPDKQVDEEESSPKLQPAQPAAVPLIKETKSTPAPAAVNGKSKVEKPKAEKPKEPASAAPAKVNAPKKTTTRPTTI</sequence>
<feature type="compositionally biased region" description="Basic and acidic residues" evidence="1">
    <location>
        <begin position="192"/>
        <end position="204"/>
    </location>
</feature>
<feature type="compositionally biased region" description="Basic and acidic residues" evidence="1">
    <location>
        <begin position="65"/>
        <end position="83"/>
    </location>
</feature>
<keyword evidence="3" id="KW-1185">Reference proteome</keyword>